<proteinExistence type="predicted"/>
<keyword evidence="2" id="KW-0695">RNA-directed DNA polymerase</keyword>
<dbReference type="AlphaFoldDB" id="A0A200QM91"/>
<keyword evidence="3" id="KW-1185">Reference proteome</keyword>
<evidence type="ECO:0000313" key="2">
    <source>
        <dbReference type="EMBL" id="OVA11532.1"/>
    </source>
</evidence>
<name>A0A200QM91_MACCD</name>
<accession>A0A200QM91</accession>
<reference evidence="2 3" key="1">
    <citation type="journal article" date="2017" name="Mol. Plant">
        <title>The Genome of Medicinal Plant Macleaya cordata Provides New Insights into Benzylisoquinoline Alkaloids Metabolism.</title>
        <authorList>
            <person name="Liu X."/>
            <person name="Liu Y."/>
            <person name="Huang P."/>
            <person name="Ma Y."/>
            <person name="Qing Z."/>
            <person name="Tang Q."/>
            <person name="Cao H."/>
            <person name="Cheng P."/>
            <person name="Zheng Y."/>
            <person name="Yuan Z."/>
            <person name="Zhou Y."/>
            <person name="Liu J."/>
            <person name="Tang Z."/>
            <person name="Zhuo Y."/>
            <person name="Zhang Y."/>
            <person name="Yu L."/>
            <person name="Huang J."/>
            <person name="Yang P."/>
            <person name="Peng Q."/>
            <person name="Zhang J."/>
            <person name="Jiang W."/>
            <person name="Zhang Z."/>
            <person name="Lin K."/>
            <person name="Ro D.K."/>
            <person name="Chen X."/>
            <person name="Xiong X."/>
            <person name="Shang Y."/>
            <person name="Huang S."/>
            <person name="Zeng J."/>
        </authorList>
    </citation>
    <scope>NUCLEOTIDE SEQUENCE [LARGE SCALE GENOMIC DNA]</scope>
    <source>
        <strain evidence="3">cv. BLH2017</strain>
        <tissue evidence="2">Root</tissue>
    </source>
</reference>
<keyword evidence="2" id="KW-0808">Transferase</keyword>
<dbReference type="InParanoid" id="A0A200QM91"/>
<dbReference type="Proteomes" id="UP000195402">
    <property type="component" value="Unassembled WGS sequence"/>
</dbReference>
<gene>
    <name evidence="2" type="ORF">BVC80_1011g4</name>
</gene>
<sequence length="131" mass="15399">MVIKDEDDFGWVLQFKRQLKVEERSWLTELFQLLGSPSPQQQGVEDEIKCSYMSQEYSAKECYDFLCKEDRQLFPVKMIWKNAVPSKVSIMIWLAMQNAIPTIDNLRRRVTRRLVIFSSGHTRLNGLPQSL</sequence>
<evidence type="ECO:0000313" key="3">
    <source>
        <dbReference type="Proteomes" id="UP000195402"/>
    </source>
</evidence>
<dbReference type="GO" id="GO:0003964">
    <property type="term" value="F:RNA-directed DNA polymerase activity"/>
    <property type="evidence" value="ECO:0007669"/>
    <property type="project" value="UniProtKB-KW"/>
</dbReference>
<dbReference type="InterPro" id="IPR026960">
    <property type="entry name" value="RVT-Znf"/>
</dbReference>
<dbReference type="Pfam" id="PF13966">
    <property type="entry name" value="zf-RVT"/>
    <property type="match status" value="1"/>
</dbReference>
<organism evidence="2 3">
    <name type="scientific">Macleaya cordata</name>
    <name type="common">Five-seeded plume-poppy</name>
    <name type="synonym">Bocconia cordata</name>
    <dbReference type="NCBI Taxonomy" id="56857"/>
    <lineage>
        <taxon>Eukaryota</taxon>
        <taxon>Viridiplantae</taxon>
        <taxon>Streptophyta</taxon>
        <taxon>Embryophyta</taxon>
        <taxon>Tracheophyta</taxon>
        <taxon>Spermatophyta</taxon>
        <taxon>Magnoliopsida</taxon>
        <taxon>Ranunculales</taxon>
        <taxon>Papaveraceae</taxon>
        <taxon>Papaveroideae</taxon>
        <taxon>Macleaya</taxon>
    </lineage>
</organism>
<dbReference type="OrthoDB" id="1736928at2759"/>
<feature type="domain" description="Reverse transcriptase zinc-binding" evidence="1">
    <location>
        <begin position="57"/>
        <end position="110"/>
    </location>
</feature>
<dbReference type="EMBL" id="MVGT01001675">
    <property type="protein sequence ID" value="OVA11532.1"/>
    <property type="molecule type" value="Genomic_DNA"/>
</dbReference>
<evidence type="ECO:0000259" key="1">
    <source>
        <dbReference type="Pfam" id="PF13966"/>
    </source>
</evidence>
<comment type="caution">
    <text evidence="2">The sequence shown here is derived from an EMBL/GenBank/DDBJ whole genome shotgun (WGS) entry which is preliminary data.</text>
</comment>
<keyword evidence="2" id="KW-0548">Nucleotidyltransferase</keyword>
<protein>
    <submittedName>
        <fullName evidence="2">Reverse transcriptase zinc-binding domain</fullName>
    </submittedName>
</protein>